<evidence type="ECO:0000256" key="1">
    <source>
        <dbReference type="ARBA" id="ARBA00001933"/>
    </source>
</evidence>
<dbReference type="AlphaFoldDB" id="A0A8H8DM34"/>
<keyword evidence="3" id="KW-0808">Transferase</keyword>
<dbReference type="PANTHER" id="PTHR21152:SF24">
    <property type="entry name" value="ALANINE--GLYOXYLATE AMINOTRANSFERASE 1"/>
    <property type="match status" value="1"/>
</dbReference>
<dbReference type="GO" id="GO:0008453">
    <property type="term" value="F:alanine-glyoxylate transaminase activity"/>
    <property type="evidence" value="ECO:0007669"/>
    <property type="project" value="TreeGrafter"/>
</dbReference>
<dbReference type="FunFam" id="3.90.1150.10:FF:000049">
    <property type="entry name" value="Alanine-glyoxylate aminotransferase 1"/>
    <property type="match status" value="1"/>
</dbReference>
<keyword evidence="4" id="KW-0663">Pyridoxal phosphate</keyword>
<evidence type="ECO:0000313" key="6">
    <source>
        <dbReference type="EMBL" id="KAG5463313.1"/>
    </source>
</evidence>
<keyword evidence="7" id="KW-1185">Reference proteome</keyword>
<dbReference type="InterPro" id="IPR015421">
    <property type="entry name" value="PyrdxlP-dep_Trfase_major"/>
</dbReference>
<dbReference type="InterPro" id="IPR015422">
    <property type="entry name" value="PyrdxlP-dep_Trfase_small"/>
</dbReference>
<dbReference type="InterPro" id="IPR000192">
    <property type="entry name" value="Aminotrans_V_dom"/>
</dbReference>
<keyword evidence="2" id="KW-0032">Aminotransferase</keyword>
<organism evidence="6 7">
    <name type="scientific">Olpidium bornovanus</name>
    <dbReference type="NCBI Taxonomy" id="278681"/>
    <lineage>
        <taxon>Eukaryota</taxon>
        <taxon>Fungi</taxon>
        <taxon>Fungi incertae sedis</taxon>
        <taxon>Olpidiomycota</taxon>
        <taxon>Olpidiomycotina</taxon>
        <taxon>Olpidiomycetes</taxon>
        <taxon>Olpidiales</taxon>
        <taxon>Olpidiaceae</taxon>
        <taxon>Olpidium</taxon>
    </lineage>
</organism>
<dbReference type="OrthoDB" id="7403325at2759"/>
<dbReference type="Gene3D" id="3.40.640.10">
    <property type="entry name" value="Type I PLP-dependent aspartate aminotransferase-like (Major domain)"/>
    <property type="match status" value="1"/>
</dbReference>
<dbReference type="Proteomes" id="UP000673691">
    <property type="component" value="Unassembled WGS sequence"/>
</dbReference>
<dbReference type="SUPFAM" id="SSF53383">
    <property type="entry name" value="PLP-dependent transferases"/>
    <property type="match status" value="1"/>
</dbReference>
<proteinExistence type="predicted"/>
<comment type="cofactor">
    <cofactor evidence="1">
        <name>pyridoxal 5'-phosphate</name>
        <dbReference type="ChEBI" id="CHEBI:597326"/>
    </cofactor>
</comment>
<accession>A0A8H8DM34</accession>
<evidence type="ECO:0000259" key="5">
    <source>
        <dbReference type="Pfam" id="PF00266"/>
    </source>
</evidence>
<dbReference type="GO" id="GO:0019265">
    <property type="term" value="P:glycine biosynthetic process, by transamination of glyoxylate"/>
    <property type="evidence" value="ECO:0007669"/>
    <property type="project" value="TreeGrafter"/>
</dbReference>
<sequence length="193" mass="21134">MDDWGVDVVMTGSQKGLGCPPGLCVLVASQRAVDTFKKRRAPVANYYAGYEARKACYFATPAVQLVYALLVSLRQIVAQGMDHRFAEHVAASNRLKDAFERWGLKMLPVSREKASNSLTAVYYGDTVVGTDLLPKIASNGVVVAGGLHLDCAAKYFRVGHMGISVTDPSRGHIDKTLHAIEKALQDCRYNFRL</sequence>
<name>A0A8H8DM34_9FUNG</name>
<dbReference type="GO" id="GO:0004760">
    <property type="term" value="F:L-serine-pyruvate transaminase activity"/>
    <property type="evidence" value="ECO:0007669"/>
    <property type="project" value="TreeGrafter"/>
</dbReference>
<protein>
    <recommendedName>
        <fullName evidence="5">Aminotransferase class V domain-containing protein</fullName>
    </recommendedName>
</protein>
<dbReference type="Pfam" id="PF00266">
    <property type="entry name" value="Aminotran_5"/>
    <property type="match status" value="1"/>
</dbReference>
<dbReference type="EMBL" id="JAEFCI010000823">
    <property type="protein sequence ID" value="KAG5463313.1"/>
    <property type="molecule type" value="Genomic_DNA"/>
</dbReference>
<dbReference type="Gene3D" id="3.90.1150.10">
    <property type="entry name" value="Aspartate Aminotransferase, domain 1"/>
    <property type="match status" value="1"/>
</dbReference>
<reference evidence="6 7" key="1">
    <citation type="journal article" name="Sci. Rep.">
        <title>Genome-scale phylogenetic analyses confirm Olpidium as the closest living zoosporic fungus to the non-flagellated, terrestrial fungi.</title>
        <authorList>
            <person name="Chang Y."/>
            <person name="Rochon D."/>
            <person name="Sekimoto S."/>
            <person name="Wang Y."/>
            <person name="Chovatia M."/>
            <person name="Sandor L."/>
            <person name="Salamov A."/>
            <person name="Grigoriev I.V."/>
            <person name="Stajich J.E."/>
            <person name="Spatafora J.W."/>
        </authorList>
    </citation>
    <scope>NUCLEOTIDE SEQUENCE [LARGE SCALE GENOMIC DNA]</scope>
    <source>
        <strain evidence="6">S191</strain>
    </source>
</reference>
<dbReference type="GO" id="GO:0005777">
    <property type="term" value="C:peroxisome"/>
    <property type="evidence" value="ECO:0007669"/>
    <property type="project" value="TreeGrafter"/>
</dbReference>
<gene>
    <name evidence="6" type="ORF">BJ554DRAFT_316</name>
</gene>
<evidence type="ECO:0000256" key="4">
    <source>
        <dbReference type="ARBA" id="ARBA00022898"/>
    </source>
</evidence>
<comment type="caution">
    <text evidence="6">The sequence shown here is derived from an EMBL/GenBank/DDBJ whole genome shotgun (WGS) entry which is preliminary data.</text>
</comment>
<evidence type="ECO:0000256" key="3">
    <source>
        <dbReference type="ARBA" id="ARBA00022679"/>
    </source>
</evidence>
<feature type="domain" description="Aminotransferase class V" evidence="5">
    <location>
        <begin position="1"/>
        <end position="152"/>
    </location>
</feature>
<evidence type="ECO:0000256" key="2">
    <source>
        <dbReference type="ARBA" id="ARBA00022576"/>
    </source>
</evidence>
<evidence type="ECO:0000313" key="7">
    <source>
        <dbReference type="Proteomes" id="UP000673691"/>
    </source>
</evidence>
<dbReference type="InterPro" id="IPR015424">
    <property type="entry name" value="PyrdxlP-dep_Trfase"/>
</dbReference>
<dbReference type="PANTHER" id="PTHR21152">
    <property type="entry name" value="AMINOTRANSFERASE CLASS V"/>
    <property type="match status" value="1"/>
</dbReference>